<dbReference type="InterPro" id="IPR012336">
    <property type="entry name" value="Thioredoxin-like_fold"/>
</dbReference>
<dbReference type="PANTHER" id="PTHR13887:SF14">
    <property type="entry name" value="DISULFIDE BOND FORMATION PROTEIN D"/>
    <property type="match status" value="1"/>
</dbReference>
<accession>A0A1C3RHD2</accession>
<evidence type="ECO:0000256" key="3">
    <source>
        <dbReference type="ARBA" id="ARBA00022729"/>
    </source>
</evidence>
<dbReference type="STRING" id="1867952.MTBPR1_30055"/>
<evidence type="ECO:0000256" key="5">
    <source>
        <dbReference type="ARBA" id="ARBA00023157"/>
    </source>
</evidence>
<dbReference type="Pfam" id="PF18312">
    <property type="entry name" value="ScsC_N"/>
    <property type="match status" value="1"/>
</dbReference>
<dbReference type="InterPro" id="IPR036249">
    <property type="entry name" value="Thioredoxin-like_sf"/>
</dbReference>
<comment type="similarity">
    <text evidence="2">Belongs to the thioredoxin family. DsbA subfamily.</text>
</comment>
<feature type="domain" description="Thioredoxin" evidence="7">
    <location>
        <begin position="38"/>
        <end position="235"/>
    </location>
</feature>
<dbReference type="CDD" id="cd03023">
    <property type="entry name" value="DsbA_Com1_like"/>
    <property type="match status" value="1"/>
</dbReference>
<protein>
    <submittedName>
        <fullName evidence="8">27kDa outer membrane protein</fullName>
    </submittedName>
</protein>
<dbReference type="GO" id="GO:0016491">
    <property type="term" value="F:oxidoreductase activity"/>
    <property type="evidence" value="ECO:0007669"/>
    <property type="project" value="UniProtKB-KW"/>
</dbReference>
<keyword evidence="5" id="KW-1015">Disulfide bond</keyword>
<keyword evidence="3" id="KW-0732">Signal</keyword>
<dbReference type="PANTHER" id="PTHR13887">
    <property type="entry name" value="GLUTATHIONE S-TRANSFERASE KAPPA"/>
    <property type="match status" value="1"/>
</dbReference>
<evidence type="ECO:0000256" key="4">
    <source>
        <dbReference type="ARBA" id="ARBA00023002"/>
    </source>
</evidence>
<proteinExistence type="inferred from homology"/>
<evidence type="ECO:0000256" key="6">
    <source>
        <dbReference type="ARBA" id="ARBA00023284"/>
    </source>
</evidence>
<gene>
    <name evidence="8" type="ORF">MTBPR1_30055</name>
</gene>
<evidence type="ECO:0000259" key="7">
    <source>
        <dbReference type="PROSITE" id="PS51352"/>
    </source>
</evidence>
<evidence type="ECO:0000256" key="2">
    <source>
        <dbReference type="ARBA" id="ARBA00005791"/>
    </source>
</evidence>
<dbReference type="InterPro" id="IPR041205">
    <property type="entry name" value="ScsC_N"/>
</dbReference>
<dbReference type="AlphaFoldDB" id="A0A1C3RHD2"/>
<name>A0A1C3RHD2_9PROT</name>
<keyword evidence="6" id="KW-0676">Redox-active center</keyword>
<evidence type="ECO:0000313" key="8">
    <source>
        <dbReference type="EMBL" id="SCA56685.1"/>
    </source>
</evidence>
<keyword evidence="9" id="KW-1185">Reference proteome</keyword>
<dbReference type="SUPFAM" id="SSF52833">
    <property type="entry name" value="Thioredoxin-like"/>
    <property type="match status" value="1"/>
</dbReference>
<dbReference type="InterPro" id="IPR013766">
    <property type="entry name" value="Thioredoxin_domain"/>
</dbReference>
<sequence>MLSLITINDAHSQGLNDKEKAEVRKLVKETILQQPEIILEALQLLELKKQTATKQRIDEVLVSKANEIYFHPDDPVGGNPNGDVTLVEFFDYRCGYCKRVHDTVLKLVKEDGNIRYVYKEFPILGPESVFAAKAALASNYQDKYTVFSDLLMRSRGKYSKEKVFKIAEKAGLDIPQLKQDMNEHEDLINSIVQRNYALAQQLDITGTPGFIIGNMIIRGAADLNTLKAAVERTRNSKKKE</sequence>
<evidence type="ECO:0000256" key="1">
    <source>
        <dbReference type="ARBA" id="ARBA00003565"/>
    </source>
</evidence>
<dbReference type="EMBL" id="FLYE01000023">
    <property type="protein sequence ID" value="SCA56685.1"/>
    <property type="molecule type" value="Genomic_DNA"/>
</dbReference>
<evidence type="ECO:0000313" key="9">
    <source>
        <dbReference type="Proteomes" id="UP000231658"/>
    </source>
</evidence>
<dbReference type="Pfam" id="PF13462">
    <property type="entry name" value="Thioredoxin_4"/>
    <property type="match status" value="1"/>
</dbReference>
<keyword evidence="4" id="KW-0560">Oxidoreductase</keyword>
<organism evidence="8 9">
    <name type="scientific">Candidatus Terasakiella magnetica</name>
    <dbReference type="NCBI Taxonomy" id="1867952"/>
    <lineage>
        <taxon>Bacteria</taxon>
        <taxon>Pseudomonadati</taxon>
        <taxon>Pseudomonadota</taxon>
        <taxon>Alphaproteobacteria</taxon>
        <taxon>Rhodospirillales</taxon>
        <taxon>Terasakiellaceae</taxon>
        <taxon>Terasakiella</taxon>
    </lineage>
</organism>
<comment type="function">
    <text evidence="1">May be required for disulfide bond formation in some proteins.</text>
</comment>
<reference evidence="8 9" key="1">
    <citation type="submission" date="2016-07" db="EMBL/GenBank/DDBJ databases">
        <authorList>
            <person name="Lefevre C.T."/>
        </authorList>
    </citation>
    <scope>NUCLEOTIDE SEQUENCE [LARGE SCALE GENOMIC DNA]</scope>
    <source>
        <strain evidence="8">PR1</strain>
    </source>
</reference>
<dbReference type="PROSITE" id="PS51352">
    <property type="entry name" value="THIOREDOXIN_2"/>
    <property type="match status" value="1"/>
</dbReference>
<dbReference type="Proteomes" id="UP000231658">
    <property type="component" value="Unassembled WGS sequence"/>
</dbReference>
<dbReference type="Gene3D" id="3.40.30.10">
    <property type="entry name" value="Glutaredoxin"/>
    <property type="match status" value="1"/>
</dbReference>